<keyword evidence="1" id="KW-0813">Transport</keyword>
<keyword evidence="2" id="KW-0811">Translocation</keyword>
<dbReference type="SUPFAM" id="SSF52540">
    <property type="entry name" value="P-loop containing nucleoside triphosphate hydrolases"/>
    <property type="match status" value="3"/>
</dbReference>
<dbReference type="GO" id="GO:0006605">
    <property type="term" value="P:protein targeting"/>
    <property type="evidence" value="ECO:0007669"/>
    <property type="project" value="InterPro"/>
</dbReference>
<dbReference type="PROSITE" id="PS51196">
    <property type="entry name" value="SECA_MOTOR_DEAD"/>
    <property type="match status" value="1"/>
</dbReference>
<dbReference type="SUPFAM" id="SSF53300">
    <property type="entry name" value="vWA-like"/>
    <property type="match status" value="1"/>
</dbReference>
<keyword evidence="3" id="KW-0175">Coiled coil</keyword>
<dbReference type="Gene3D" id="3.40.50.410">
    <property type="entry name" value="von Willebrand factor, type A domain"/>
    <property type="match status" value="1"/>
</dbReference>
<organism evidence="5 6">
    <name type="scientific">Rotaria magnacalcarata</name>
    <dbReference type="NCBI Taxonomy" id="392030"/>
    <lineage>
        <taxon>Eukaryota</taxon>
        <taxon>Metazoa</taxon>
        <taxon>Spiralia</taxon>
        <taxon>Gnathifera</taxon>
        <taxon>Rotifera</taxon>
        <taxon>Eurotatoria</taxon>
        <taxon>Bdelloidea</taxon>
        <taxon>Philodinida</taxon>
        <taxon>Philodinidae</taxon>
        <taxon>Rotaria</taxon>
    </lineage>
</organism>
<reference evidence="5" key="1">
    <citation type="submission" date="2021-02" db="EMBL/GenBank/DDBJ databases">
        <authorList>
            <person name="Nowell W R."/>
        </authorList>
    </citation>
    <scope>NUCLEOTIDE SEQUENCE</scope>
</reference>
<proteinExistence type="predicted"/>
<evidence type="ECO:0000256" key="2">
    <source>
        <dbReference type="ARBA" id="ARBA00023010"/>
    </source>
</evidence>
<sequence>MEYVKRFTNRQYNDNDVQTALLTRLEELRQQSPEYFSKPIHVLDAVDDTIEGQLERRLQQEKRSCAGKRITLIPYNIGNSHWIGLLLEFTTDEQIIRAEYIDPVNGDNIIPTRVKNQFARVYVDDVLQIRHLRKQDGPRNSAELMIENLLVAAGNASLPREAGNELTISELRQRLNSGLVKWEIQDVTNLPEKIQETEQRIADYWRKKRSDKVEREKAKMKELKQLVELSKKMAFLLSSMNDDELKLHYMEQRLVSGLAKWEIQNVSKLPEKIWETEQRIADYLRRKRYDKAERAKTDLTELIDLVQLKENISSFQILILSKEAKLKEDLKILHEALPIMPTCAEKTIMELQEHFQRKLLKDCVLPLTKNSPNDLLKQLDNQMKRQELISGEIRVNLQELDTFVHRDDCFSTVRILKELLKKIWPLNIHEIRMLAGKGKETVELIRGKDIILLVGATGSGKSTTIQFLAGTRMKETKVEISPGKYSVHIEPVGPIKNPRLSNVTNSPLNKSDTHYIVPITVPLKDIFGLHETGYIILCDTPDFGDTADAEVDLANSVVFIEAITGCSSVKLLVLSNYQSLDDRGQGIQKLAHLLSNIVNKIDYRLNTNLYAFTKCPLPVDINALLLDIKASTVDRNLLLKSDSAFVTLLEDMIEKTKNNAEIIDPVHGDPRQLIEKLKLVNSIQYPGDYFRFSMSEETQTVIVNQVHRYKLNIMCAMKYRDNNLVIYYLNDLKTFKDWLKQNFIRDAYQDSLRFVKDSIANCYAEMMQNFNRSFTRQDKLREEDITDYIAFIDYIEDTQKLNEHLGSDLMSSTTVMQNIDCELQKISHALITEDLNSPLVKAFLDNFCLLKSSLKLLESSYNASCKKFSESFERLLESARELMLTNEFVHVARIILIISESSQTLNSHLGRQIEQKYRETVKLLLKHLISFSDKADALLAKPHLNDSDVKKLRNYMEILKSAKENNALQDRISTYVEMLGNKTDVYEDNFQDLNEIYNKFISNIVVYFENISIRIQELFKENEDRALENIEQIVAEMEAIHALPELESKTAGTYYRTIENIRKYMQQLQREVQKSFVAIDSQSENINYRYLANSVARLKNAKWIDRLSPGTHDLLMCRIREELMQYADQLEHRLMKLDLSLKYHENVIVAQDILKRIESLSIFESSVPELEKGRLRLFKYFLKSMQGAFDCIQRTFNLQDSTVYQIKQELKELEQIKRDYEDLDPAHVYSRKQESPNIDSLNRKIESLKTKQKPELVNQDRSAGFSHSLNQIDTMKRQHEWLSGSCISVLSEEITFLQKKGFPSIESLYVSIQEKKRIILEREKNKPPYDFSGRFDASIANSALVYLSQCEKGYHVRVKEIAFDTNEILKKYIREYGNFLNQEITRNFKSIINIESREDYSEYSNDLEKYLRELSSLNRFANVFDCIDGAEKQENWYQTFFGYHRNLSDKMEEYKMSDNKRELQTRLNIAQALICVDSFCASVFTDNGFRVLYRQYQIEVNKQCKATYMSVLDHISKMDYESATISLADIDHRLLNEKDLAQIKHDLQTSLYKLMTDIKSIVHSLFDKIEREEDSRSQIQEIKEKIEKIQIATNKKNIMQLLDNKIRIKLDTFSDDIEKNLTDIILRGFDAIEVLISTDNFSEAEQCMKNLGLVQRELAAYCTSTTVTEKSKELRDRLDNMVNEILQRDFEDISKYSMNSPKDLIEKLKMAALHGNIRFNQTCNIISEKIRESFSAAIDQVRAASLEERASKIRSLNYALCFLPDELQASFKFLIDELSKSVTDEEKALRRELNESLKSVDDDDHAIGKLGTLAQRYSKQNANELFETLRTEILKKMYIYRENVTSVLDRQDMQSAINIVKKILKYKESVGSHIPEVEAVYKNVRDLIIKNFLNCCDTLVKISTIEQTHIVEEAFHNMIICISFSTTFHEKNEHFLPEHVLENGSDSFLKMYEYLYQNSEKYRRAIDGLHIVELGEVLRIAKRWDGLLQKIKQCHLKHESIQVLVKNIMNVIPYTNMIAELQKKISYLRDQLDVELISNDTTKFENKREEFFGNLMKVVSTLKEIDSKLKDILPFKVEVDKVEDELKKKIQKLGDHLLAIASKGELSTHDSDQFRMFYNHLASLNKYAARIGFDVRQFLDSSDKRILDQVMSLSKEIRSSSSDVTKVAKLLTQMKFFAENLSMFDSKINAEIDEALKLYKQREGASVLMQLTMILEKTDIGARLMSEHSALSGEDWRKRREKMQNQDNLEYVLKELTGDDIVTDVLATCYQIFRAKYDDLVSRILAVFDQRKDNEPDLEVLITQTKALVAKVTRKPNTIIWDYSFKDKIPELLAYIFAVWTLKNTQHYNALRGIESARAYLLMPHVAQVLAIFRILGIGYKKYAKTSDDLINNLVEIGTGEGKSVVMAVTACVFALIGVDVNCSCYSEVLSTRDKNDFASVFKALGVEERIEYGTFNKLCENLLNERCNVREKVRDMIVNNRSAISVVGTNAYLRPKVLLIDEVDVFLSDKFYGGMYTPSVYLRDSSIKELLDTIWQNKTVRNSDSIKATSAYKTCAARFSNWTFILDEAIKDMIAALESFQSSTHIVQNDKIVYVEGESIVENVVRGYDTVWTYYQEKQNGNISQSSLEENVGILVNCGTFSYGEMPHEFAYITGVTGTLRTLVKTETDILKYVYNVQKNTFMPSVFGKSNRTYNPSNDVQVMSESEYFMRIRGEIDGVCKADRAILVFFESEEKLMKFYESPELVSKKHDVQIITETVSVKDRELYIKRAAMIGRITLLTRTFGRGTDFICRNQQLLLNGGMHVLQTFFSEELSEEYQIIGRGARQGDYGSYRMILLDKDLEWVLGSTWKEELPNIAGTILYKTLNKARHALYKSKCAAKELGIEQCKLEHKAAKEFMTALSEGNIKAVKKFLLKQNRGASSVTKTSRTVLLMDATGSMSSLLSAAKETVCTMFERASDILKEEMLPSDAFQMQIAIYRNYNSRENKILQASSWETKASNLRSFMNTISPEGGWGPEAIEIGLWHAVKESEMQNSISQIILIGDAPANTQQDVRQKRESFGEAYWEKTRFSKPTYCRYELQKLKEKNIPVHSFYLTDYAKDDFEKIARETRGRCEHLDIHSADGAESLTDFVTEEILRSAAGDHGDTVVELYRTKYVRKTYAF</sequence>
<dbReference type="EMBL" id="CAJNOV010016755">
    <property type="protein sequence ID" value="CAF1595461.1"/>
    <property type="molecule type" value="Genomic_DNA"/>
</dbReference>
<dbReference type="Proteomes" id="UP000663855">
    <property type="component" value="Unassembled WGS sequence"/>
</dbReference>
<dbReference type="PANTHER" id="PTHR30612">
    <property type="entry name" value="SECA INNER MEMBRANE COMPONENT OF SEC PROTEIN SECRETION SYSTEM"/>
    <property type="match status" value="1"/>
</dbReference>
<protein>
    <recommendedName>
        <fullName evidence="4">SecA family profile domain-containing protein</fullName>
    </recommendedName>
</protein>
<dbReference type="GO" id="GO:0016020">
    <property type="term" value="C:membrane"/>
    <property type="evidence" value="ECO:0007669"/>
    <property type="project" value="InterPro"/>
</dbReference>
<accession>A0A816ABG9</accession>
<dbReference type="InterPro" id="IPR027417">
    <property type="entry name" value="P-loop_NTPase"/>
</dbReference>
<dbReference type="InterPro" id="IPR011115">
    <property type="entry name" value="SecA_DEAD"/>
</dbReference>
<evidence type="ECO:0000313" key="6">
    <source>
        <dbReference type="Proteomes" id="UP000663855"/>
    </source>
</evidence>
<dbReference type="PANTHER" id="PTHR30612:SF0">
    <property type="entry name" value="CHLOROPLAST PROTEIN-TRANSPORTING ATPASE"/>
    <property type="match status" value="1"/>
</dbReference>
<dbReference type="InterPro" id="IPR014018">
    <property type="entry name" value="SecA_motor_DEAD"/>
</dbReference>
<dbReference type="InterPro" id="IPR000185">
    <property type="entry name" value="SecA"/>
</dbReference>
<evidence type="ECO:0000313" key="5">
    <source>
        <dbReference type="EMBL" id="CAF1595461.1"/>
    </source>
</evidence>
<evidence type="ECO:0000256" key="1">
    <source>
        <dbReference type="ARBA" id="ARBA00022927"/>
    </source>
</evidence>
<dbReference type="GO" id="GO:0017038">
    <property type="term" value="P:protein import"/>
    <property type="evidence" value="ECO:0007669"/>
    <property type="project" value="InterPro"/>
</dbReference>
<dbReference type="Pfam" id="PF07517">
    <property type="entry name" value="SecA_DEAD"/>
    <property type="match status" value="1"/>
</dbReference>
<dbReference type="GO" id="GO:0006886">
    <property type="term" value="P:intracellular protein transport"/>
    <property type="evidence" value="ECO:0007669"/>
    <property type="project" value="InterPro"/>
</dbReference>
<feature type="coiled-coil region" evidence="3">
    <location>
        <begin position="206"/>
        <end position="233"/>
    </location>
</feature>
<evidence type="ECO:0000259" key="4">
    <source>
        <dbReference type="PROSITE" id="PS51196"/>
    </source>
</evidence>
<comment type="caution">
    <text evidence="5">The sequence shown here is derived from an EMBL/GenBank/DDBJ whole genome shotgun (WGS) entry which is preliminary data.</text>
</comment>
<feature type="domain" description="SecA family profile" evidence="4">
    <location>
        <begin position="2221"/>
        <end position="2868"/>
    </location>
</feature>
<keyword evidence="1" id="KW-0653">Protein transport</keyword>
<dbReference type="GO" id="GO:0005524">
    <property type="term" value="F:ATP binding"/>
    <property type="evidence" value="ECO:0007669"/>
    <property type="project" value="InterPro"/>
</dbReference>
<gene>
    <name evidence="5" type="ORF">CJN711_LOCUS34525</name>
</gene>
<name>A0A816ABG9_9BILA</name>
<evidence type="ECO:0000256" key="3">
    <source>
        <dbReference type="SAM" id="Coils"/>
    </source>
</evidence>
<dbReference type="InterPro" id="IPR036465">
    <property type="entry name" value="vWFA_dom_sf"/>
</dbReference>
<dbReference type="Gene3D" id="3.40.50.300">
    <property type="entry name" value="P-loop containing nucleotide triphosphate hydrolases"/>
    <property type="match status" value="3"/>
</dbReference>